<reference evidence="3" key="1">
    <citation type="submission" date="2017-02" db="EMBL/GenBank/DDBJ databases">
        <authorList>
            <person name="Varghese N."/>
            <person name="Submissions S."/>
        </authorList>
    </citation>
    <scope>NUCLEOTIDE SEQUENCE [LARGE SCALE GENOMIC DNA]</scope>
    <source>
        <strain evidence="3">ATCC BAA-34</strain>
    </source>
</reference>
<dbReference type="STRING" id="115783.SAMN02745119_00666"/>
<proteinExistence type="predicted"/>
<dbReference type="Proteomes" id="UP000190102">
    <property type="component" value="Unassembled WGS sequence"/>
</dbReference>
<feature type="region of interest" description="Disordered" evidence="1">
    <location>
        <begin position="289"/>
        <end position="321"/>
    </location>
</feature>
<sequence length="488" mass="54498">MIILLYCCGVIGFLMVTYNLWRILTRRPAEVEQEPWVPLSISELEPDDDLPCTDLATVSSVWTGRVVHFTDLSRLWREPTPKQEEEAAFPRPTFRHSEIEEFYRDIVEPEPLINGNRKVVIVYLLKILDAEGTCPSVVGIKKYAAVGKQISDPDSAYGAAALAQLATVPLYRHSLGVARKFVEKNSERIMLPTVLIVSLAHDIGKIPSFHSQYYSTADHPQIALLILASIPEYVALSNRAELDSIIRNHHQITPNNPLTACLKRCDQESRNDEMGAFLGQMAQVRASEESSLPIDESLPQPDVPVAKEKNSQEWDHPLGSPESGKYVSQKIKLPAWFNADAILGGIHGLINQVEKTSSGVKWLAVSLPNGLVYVKPEALWQVIHQVSDGDPMILVADADEETKRNLLYTVVWELSASRDAIATELMTSAYYTTNTSIVSNNDKSFNKLLIPFRVDAFGVLTSELESTKPPVLRKIVKDIRPKHAEDKE</sequence>
<dbReference type="RefSeq" id="WP_078788942.1">
    <property type="nucleotide sequence ID" value="NZ_FUWR01000001.1"/>
</dbReference>
<dbReference type="OrthoDB" id="5428414at2"/>
<evidence type="ECO:0000313" key="3">
    <source>
        <dbReference type="Proteomes" id="UP000190102"/>
    </source>
</evidence>
<accession>A0A1T4KRS6</accession>
<evidence type="ECO:0000256" key="1">
    <source>
        <dbReference type="SAM" id="MobiDB-lite"/>
    </source>
</evidence>
<dbReference type="AlphaFoldDB" id="A0A1T4KRS6"/>
<organism evidence="2 3">
    <name type="scientific">Trichlorobacter thiogenes</name>
    <dbReference type="NCBI Taxonomy" id="115783"/>
    <lineage>
        <taxon>Bacteria</taxon>
        <taxon>Pseudomonadati</taxon>
        <taxon>Thermodesulfobacteriota</taxon>
        <taxon>Desulfuromonadia</taxon>
        <taxon>Geobacterales</taxon>
        <taxon>Geobacteraceae</taxon>
        <taxon>Trichlorobacter</taxon>
    </lineage>
</organism>
<protein>
    <submittedName>
        <fullName evidence="2">HD domain-containing protein</fullName>
    </submittedName>
</protein>
<name>A0A1T4KRS6_9BACT</name>
<keyword evidence="3" id="KW-1185">Reference proteome</keyword>
<dbReference type="InterPro" id="IPR003607">
    <property type="entry name" value="HD/PDEase_dom"/>
</dbReference>
<dbReference type="SUPFAM" id="SSF109604">
    <property type="entry name" value="HD-domain/PDEase-like"/>
    <property type="match status" value="1"/>
</dbReference>
<feature type="compositionally biased region" description="Basic and acidic residues" evidence="1">
    <location>
        <begin position="305"/>
        <end position="316"/>
    </location>
</feature>
<dbReference type="CDD" id="cd00077">
    <property type="entry name" value="HDc"/>
    <property type="match status" value="1"/>
</dbReference>
<evidence type="ECO:0000313" key="2">
    <source>
        <dbReference type="EMBL" id="SJZ45134.1"/>
    </source>
</evidence>
<dbReference type="EMBL" id="FUWR01000001">
    <property type="protein sequence ID" value="SJZ45134.1"/>
    <property type="molecule type" value="Genomic_DNA"/>
</dbReference>
<gene>
    <name evidence="2" type="ORF">SAMN02745119_00666</name>
</gene>